<dbReference type="GO" id="GO:0005776">
    <property type="term" value="C:autophagosome"/>
    <property type="evidence" value="ECO:0007669"/>
    <property type="project" value="TreeGrafter"/>
</dbReference>
<keyword evidence="7" id="KW-1185">Reference proteome</keyword>
<dbReference type="InterPro" id="IPR011009">
    <property type="entry name" value="Kinase-like_dom_sf"/>
</dbReference>
<dbReference type="InterPro" id="IPR045269">
    <property type="entry name" value="Atg1-like"/>
</dbReference>
<keyword evidence="2" id="KW-0547">Nucleotide-binding</keyword>
<dbReference type="PROSITE" id="PS00108">
    <property type="entry name" value="PROTEIN_KINASE_ST"/>
    <property type="match status" value="1"/>
</dbReference>
<comment type="caution">
    <text evidence="6">The sequence shown here is derived from an EMBL/GenBank/DDBJ whole genome shotgun (WGS) entry which is preliminary data.</text>
</comment>
<organism evidence="6 7">
    <name type="scientific">Rubripirellula tenax</name>
    <dbReference type="NCBI Taxonomy" id="2528015"/>
    <lineage>
        <taxon>Bacteria</taxon>
        <taxon>Pseudomonadati</taxon>
        <taxon>Planctomycetota</taxon>
        <taxon>Planctomycetia</taxon>
        <taxon>Pirellulales</taxon>
        <taxon>Pirellulaceae</taxon>
        <taxon>Rubripirellula</taxon>
    </lineage>
</organism>
<dbReference type="OrthoDB" id="263922at2"/>
<evidence type="ECO:0000259" key="5">
    <source>
        <dbReference type="PROSITE" id="PS50011"/>
    </source>
</evidence>
<evidence type="ECO:0000256" key="2">
    <source>
        <dbReference type="ARBA" id="ARBA00022741"/>
    </source>
</evidence>
<dbReference type="Pfam" id="PF00069">
    <property type="entry name" value="Pkinase"/>
    <property type="match status" value="1"/>
</dbReference>
<dbReference type="AlphaFoldDB" id="A0A5C6F190"/>
<dbReference type="InterPro" id="IPR000719">
    <property type="entry name" value="Prot_kinase_dom"/>
</dbReference>
<dbReference type="SMART" id="SM00220">
    <property type="entry name" value="S_TKc"/>
    <property type="match status" value="1"/>
</dbReference>
<keyword evidence="4" id="KW-0067">ATP-binding</keyword>
<keyword evidence="3 6" id="KW-0418">Kinase</keyword>
<dbReference type="GO" id="GO:0034045">
    <property type="term" value="C:phagophore assembly site membrane"/>
    <property type="evidence" value="ECO:0007669"/>
    <property type="project" value="TreeGrafter"/>
</dbReference>
<evidence type="ECO:0000313" key="7">
    <source>
        <dbReference type="Proteomes" id="UP000318288"/>
    </source>
</evidence>
<dbReference type="Gene3D" id="1.10.510.10">
    <property type="entry name" value="Transferase(Phosphotransferase) domain 1"/>
    <property type="match status" value="1"/>
</dbReference>
<evidence type="ECO:0000313" key="6">
    <source>
        <dbReference type="EMBL" id="TWU54825.1"/>
    </source>
</evidence>
<dbReference type="CDD" id="cd14014">
    <property type="entry name" value="STKc_PknB_like"/>
    <property type="match status" value="1"/>
</dbReference>
<accession>A0A5C6F190</accession>
<dbReference type="RefSeq" id="WP_146458974.1">
    <property type="nucleotide sequence ID" value="NZ_SJPW01000004.1"/>
</dbReference>
<dbReference type="EC" id="2.7.11.1" evidence="6"/>
<dbReference type="Proteomes" id="UP000318288">
    <property type="component" value="Unassembled WGS sequence"/>
</dbReference>
<feature type="domain" description="Protein kinase" evidence="5">
    <location>
        <begin position="111"/>
        <end position="378"/>
    </location>
</feature>
<gene>
    <name evidence="6" type="primary">pknL_3</name>
    <name evidence="6" type="ORF">Poly51_35440</name>
</gene>
<proteinExistence type="predicted"/>
<dbReference type="GO" id="GO:0005524">
    <property type="term" value="F:ATP binding"/>
    <property type="evidence" value="ECO:0007669"/>
    <property type="project" value="UniProtKB-KW"/>
</dbReference>
<dbReference type="EMBL" id="SJPW01000004">
    <property type="protein sequence ID" value="TWU54825.1"/>
    <property type="molecule type" value="Genomic_DNA"/>
</dbReference>
<dbReference type="PANTHER" id="PTHR24348:SF22">
    <property type="entry name" value="NON-SPECIFIC SERINE_THREONINE PROTEIN KINASE"/>
    <property type="match status" value="1"/>
</dbReference>
<evidence type="ECO:0000256" key="4">
    <source>
        <dbReference type="ARBA" id="ARBA00022840"/>
    </source>
</evidence>
<evidence type="ECO:0000256" key="3">
    <source>
        <dbReference type="ARBA" id="ARBA00022777"/>
    </source>
</evidence>
<reference evidence="6 7" key="1">
    <citation type="submission" date="2019-02" db="EMBL/GenBank/DDBJ databases">
        <title>Deep-cultivation of Planctomycetes and their phenomic and genomic characterization uncovers novel biology.</title>
        <authorList>
            <person name="Wiegand S."/>
            <person name="Jogler M."/>
            <person name="Boedeker C."/>
            <person name="Pinto D."/>
            <person name="Vollmers J."/>
            <person name="Rivas-Marin E."/>
            <person name="Kohn T."/>
            <person name="Peeters S.H."/>
            <person name="Heuer A."/>
            <person name="Rast P."/>
            <person name="Oberbeckmann S."/>
            <person name="Bunk B."/>
            <person name="Jeske O."/>
            <person name="Meyerdierks A."/>
            <person name="Storesund J.E."/>
            <person name="Kallscheuer N."/>
            <person name="Luecker S."/>
            <person name="Lage O.M."/>
            <person name="Pohl T."/>
            <person name="Merkel B.J."/>
            <person name="Hornburger P."/>
            <person name="Mueller R.-W."/>
            <person name="Bruemmer F."/>
            <person name="Labrenz M."/>
            <person name="Spormann A.M."/>
            <person name="Op Den Camp H."/>
            <person name="Overmann J."/>
            <person name="Amann R."/>
            <person name="Jetten M.S.M."/>
            <person name="Mascher T."/>
            <person name="Medema M.H."/>
            <person name="Devos D.P."/>
            <person name="Kaster A.-K."/>
            <person name="Ovreas L."/>
            <person name="Rohde M."/>
            <person name="Galperin M.Y."/>
            <person name="Jogler C."/>
        </authorList>
    </citation>
    <scope>NUCLEOTIDE SEQUENCE [LARGE SCALE GENOMIC DNA]</scope>
    <source>
        <strain evidence="6 7">Poly51</strain>
    </source>
</reference>
<dbReference type="SUPFAM" id="SSF56112">
    <property type="entry name" value="Protein kinase-like (PK-like)"/>
    <property type="match status" value="1"/>
</dbReference>
<keyword evidence="1 6" id="KW-0808">Transferase</keyword>
<sequence length="616" mass="68211">MNDDEFEKLLRETEFLPPIEMSSHVATVIAQQADRLNDSQRVDLLYLEYLSKQSSGVSEEIGDLCTRYPESADKLLRQIEVDTELSRLDGETDPLGSFENHVTAIEHIGAYTVIEKIGEGSQAEVFRVIHPMLRCELAMKVGKCKTAATDRILEEGRLLVTVNDPGIARVIDAGVWHDRPFIVSELIRGTTLKQRVDDRTLTQTQLVEALIRLACTVQTLHEAGIVHCDIKPANVLVDANGLPKLVDFGLAINRGVDVWDENATGRQDHSGGTLAYMAPELLTSDNNRDERRYRKPVSDVFSLGALLYFGLVGNHPYASRSSLNVVDLVATGQWDRDVLRNADTPSQVIRICEAALATDPGKRTASASDFADELQCWLEQRTSRPLYYKTILAISIAVFSFVGLVLWRSNSSQMNFPLPLAVSPSKWITESKRLGLLDVKVWSEQYAFELVHRVPIATGEGLQVNASLRGGRQGELWIVSSEGKPERLAGFAAEDQPRWVHYPAKLDQAVPLTGPAGTEVIVWLELPASKELSTGIYNEQTAEILRPSTQWPSIGDALVFRIVDGVLTIEQNDRSLGSPQDIDAPLATVQKHLRNATHELNSRGIGVEIIAFTHAE</sequence>
<protein>
    <submittedName>
        <fullName evidence="6">Serine/threonine-protein kinase PknL</fullName>
        <ecNumber evidence="6">2.7.11.1</ecNumber>
    </submittedName>
</protein>
<evidence type="ECO:0000256" key="1">
    <source>
        <dbReference type="ARBA" id="ARBA00022679"/>
    </source>
</evidence>
<dbReference type="GO" id="GO:0004674">
    <property type="term" value="F:protein serine/threonine kinase activity"/>
    <property type="evidence" value="ECO:0007669"/>
    <property type="project" value="UniProtKB-EC"/>
</dbReference>
<name>A0A5C6F190_9BACT</name>
<dbReference type="GO" id="GO:0042594">
    <property type="term" value="P:response to starvation"/>
    <property type="evidence" value="ECO:0007669"/>
    <property type="project" value="TreeGrafter"/>
</dbReference>
<dbReference type="PANTHER" id="PTHR24348">
    <property type="entry name" value="SERINE/THREONINE-PROTEIN KINASE UNC-51-RELATED"/>
    <property type="match status" value="1"/>
</dbReference>
<dbReference type="PROSITE" id="PS50011">
    <property type="entry name" value="PROTEIN_KINASE_DOM"/>
    <property type="match status" value="1"/>
</dbReference>
<dbReference type="InterPro" id="IPR008271">
    <property type="entry name" value="Ser/Thr_kinase_AS"/>
</dbReference>
<dbReference type="GO" id="GO:0005829">
    <property type="term" value="C:cytosol"/>
    <property type="evidence" value="ECO:0007669"/>
    <property type="project" value="TreeGrafter"/>
</dbReference>